<proteinExistence type="predicted"/>
<comment type="caution">
    <text evidence="2">The sequence shown here is derived from an EMBL/GenBank/DDBJ whole genome shotgun (WGS) entry which is preliminary data.</text>
</comment>
<dbReference type="AlphaFoldDB" id="A0A3M0JTU8"/>
<accession>A0A3M0JTU8</accession>
<sequence length="126" mass="12960">MRFNKGKCRVLHLGRNNPKHQHRLGCPTEGQLCGEGPGSLGGSQGDSEAAVCPCGQEAQWGPGLHWEECGQQVRGADPPALLGPGEATSGVLCPVLGSSIPERQGAPGECPAKGHKDDEGSGAPLF</sequence>
<evidence type="ECO:0000313" key="3">
    <source>
        <dbReference type="Proteomes" id="UP000269221"/>
    </source>
</evidence>
<reference evidence="2 3" key="1">
    <citation type="submission" date="2018-07" db="EMBL/GenBank/DDBJ databases">
        <title>A high quality draft genome assembly of the barn swallow (H. rustica rustica).</title>
        <authorList>
            <person name="Formenti G."/>
            <person name="Chiara M."/>
            <person name="Poveda L."/>
            <person name="Francoijs K.-J."/>
            <person name="Bonisoli-Alquati A."/>
            <person name="Canova L."/>
            <person name="Gianfranceschi L."/>
            <person name="Horner D.S."/>
            <person name="Saino N."/>
        </authorList>
    </citation>
    <scope>NUCLEOTIDE SEQUENCE [LARGE SCALE GENOMIC DNA]</scope>
    <source>
        <strain evidence="2">Chelidonia</strain>
        <tissue evidence="2">Blood</tissue>
    </source>
</reference>
<evidence type="ECO:0000256" key="1">
    <source>
        <dbReference type="SAM" id="MobiDB-lite"/>
    </source>
</evidence>
<evidence type="ECO:0000313" key="2">
    <source>
        <dbReference type="EMBL" id="RMC04466.1"/>
    </source>
</evidence>
<gene>
    <name evidence="2" type="ORF">DUI87_18911</name>
</gene>
<name>A0A3M0JTU8_HIRRU</name>
<dbReference type="EMBL" id="QRBI01000125">
    <property type="protein sequence ID" value="RMC04466.1"/>
    <property type="molecule type" value="Genomic_DNA"/>
</dbReference>
<feature type="region of interest" description="Disordered" evidence="1">
    <location>
        <begin position="98"/>
        <end position="126"/>
    </location>
</feature>
<dbReference type="Proteomes" id="UP000269221">
    <property type="component" value="Unassembled WGS sequence"/>
</dbReference>
<keyword evidence="3" id="KW-1185">Reference proteome</keyword>
<protein>
    <submittedName>
        <fullName evidence="2">Uncharacterized protein</fullName>
    </submittedName>
</protein>
<organism evidence="2 3">
    <name type="scientific">Hirundo rustica rustica</name>
    <dbReference type="NCBI Taxonomy" id="333673"/>
    <lineage>
        <taxon>Eukaryota</taxon>
        <taxon>Metazoa</taxon>
        <taxon>Chordata</taxon>
        <taxon>Craniata</taxon>
        <taxon>Vertebrata</taxon>
        <taxon>Euteleostomi</taxon>
        <taxon>Archelosauria</taxon>
        <taxon>Archosauria</taxon>
        <taxon>Dinosauria</taxon>
        <taxon>Saurischia</taxon>
        <taxon>Theropoda</taxon>
        <taxon>Coelurosauria</taxon>
        <taxon>Aves</taxon>
        <taxon>Neognathae</taxon>
        <taxon>Neoaves</taxon>
        <taxon>Telluraves</taxon>
        <taxon>Australaves</taxon>
        <taxon>Passeriformes</taxon>
        <taxon>Sylvioidea</taxon>
        <taxon>Hirundinidae</taxon>
        <taxon>Hirundo</taxon>
    </lineage>
</organism>